<dbReference type="Pfam" id="PF13424">
    <property type="entry name" value="TPR_12"/>
    <property type="match status" value="1"/>
</dbReference>
<keyword evidence="1" id="KW-0547">Nucleotide-binding</keyword>
<dbReference type="SUPFAM" id="SSF55073">
    <property type="entry name" value="Nucleotide cyclase"/>
    <property type="match status" value="2"/>
</dbReference>
<keyword evidence="6" id="KW-1185">Reference proteome</keyword>
<dbReference type="SMART" id="SM00044">
    <property type="entry name" value="CYCc"/>
    <property type="match status" value="1"/>
</dbReference>
<evidence type="ECO:0000313" key="5">
    <source>
        <dbReference type="EMBL" id="RYC05586.1"/>
    </source>
</evidence>
<evidence type="ECO:0000313" key="6">
    <source>
        <dbReference type="Proteomes" id="UP000291101"/>
    </source>
</evidence>
<dbReference type="Pfam" id="PF00211">
    <property type="entry name" value="Guanylate_cyc"/>
    <property type="match status" value="2"/>
</dbReference>
<feature type="domain" description="Guanylate cyclase" evidence="4">
    <location>
        <begin position="38"/>
        <end position="173"/>
    </location>
</feature>
<name>A0A4Q2SJ48_9ACTN</name>
<dbReference type="PROSITE" id="PS50125">
    <property type="entry name" value="GUANYLATE_CYCLASE_2"/>
    <property type="match status" value="2"/>
</dbReference>
<dbReference type="GO" id="GO:0005737">
    <property type="term" value="C:cytoplasm"/>
    <property type="evidence" value="ECO:0007669"/>
    <property type="project" value="TreeGrafter"/>
</dbReference>
<dbReference type="Gene3D" id="1.25.40.10">
    <property type="entry name" value="Tetratricopeptide repeat domain"/>
    <property type="match status" value="1"/>
</dbReference>
<dbReference type="AlphaFoldDB" id="A0A4Q2SJ48"/>
<feature type="region of interest" description="Disordered" evidence="3">
    <location>
        <begin position="1234"/>
        <end position="1259"/>
    </location>
</feature>
<dbReference type="Proteomes" id="UP000291101">
    <property type="component" value="Unassembled WGS sequence"/>
</dbReference>
<organism evidence="5 6">
    <name type="scientific">Nocardioides zhouii</name>
    <dbReference type="NCBI Taxonomy" id="1168729"/>
    <lineage>
        <taxon>Bacteria</taxon>
        <taxon>Bacillati</taxon>
        <taxon>Actinomycetota</taxon>
        <taxon>Actinomycetes</taxon>
        <taxon>Propionibacteriales</taxon>
        <taxon>Nocardioidaceae</taxon>
        <taxon>Nocardioides</taxon>
    </lineage>
</organism>
<dbReference type="Gene3D" id="3.30.70.1230">
    <property type="entry name" value="Nucleotide cyclase"/>
    <property type="match status" value="2"/>
</dbReference>
<dbReference type="PANTHER" id="PTHR16305">
    <property type="entry name" value="TESTICULAR SOLUBLE ADENYLYL CYCLASE"/>
    <property type="match status" value="1"/>
</dbReference>
<dbReference type="GO" id="GO:0009190">
    <property type="term" value="P:cyclic nucleotide biosynthetic process"/>
    <property type="evidence" value="ECO:0007669"/>
    <property type="project" value="InterPro"/>
</dbReference>
<dbReference type="OrthoDB" id="5476461at2"/>
<evidence type="ECO:0000256" key="3">
    <source>
        <dbReference type="SAM" id="MobiDB-lite"/>
    </source>
</evidence>
<reference evidence="5 6" key="1">
    <citation type="submission" date="2019-01" db="EMBL/GenBank/DDBJ databases">
        <title>Novel species of Nocardioides.</title>
        <authorList>
            <person name="Liu Q."/>
            <person name="X Y.-H."/>
        </authorList>
    </citation>
    <scope>NUCLEOTIDE SEQUENCE [LARGE SCALE GENOMIC DNA]</scope>
    <source>
        <strain evidence="5 6">HLT2-9</strain>
    </source>
</reference>
<sequence length="1259" mass="136256">MTSSAERDVASLMPYVPRLLGRWVSSSDDDRHMRVNGTVAFVDISGFTRLTERLARKGKVGAEEMSDILSATFAGLLDEVRDDGADLIKWGGDAVLLLFQGDDHAHRAARASHRMRAKLKVIGRLPTTSGTVVLRMSVGVHSGDFDFFLVGDPDVHRELLISGPGASITAETEAAAAAGQIGLSPTTAALLEPRLLGPVLLDGRLLRSAPPRLLVAQDDEEPPSQIDPLGVLPPPIRAHLLSGATDPEHRLISVAFVQFSGTDDLLVSAGPGALADALDEVVRNVQHACADHEVTFFETDINRDGGKIMLTAGAPRSADHDEERMLRVARQVLDRAGVLPLRIGINRGHVFAGDFGPSFRRTFSVKGDAINLAARVMGKAVPGQALATTEVVAHSQTLFHTTELPPFMVKGKSKPVRAVALGEVVGARHEDRAALPLVGRADETAVIDQALADVRSGRGRILDIVGEAGIGKSRLVAEALTGVDDITVVTGPCEQYESSTAYFPFRRLLRDVLGLAADLEPEGVAALVSDRVVAEAPDLVPFLPLIGIAMDVDMEPTREVEEIEEEFRKVRLEDVIAELLGALLDAPTVLLVEDVHAIDESSSDLLQRLSAEARDRPWLIMVTRREDEHGFVPAEDSHVIPLRPGPLAPDAALQLVQDALEDHPVPAHAVVDLARRGGGNPMFLEALVRAVGRSGSAAGLPESVEALLTSQIDRLHPADRSALRYAAVLGMMVDETALDRLLEEQDVRVPAGAMGRLGDFLVRDERGGIRFRSGLLRDVAYEGLPFRRRQVLHDHVSRAIERSSATPESQCEVLSLHFFHAGRHDKSYIYSLLAGERAVAKYAHGEAIEFYARAAQSCTQTDAEPRALARVYEKLADSRWLVGLSREAGDAYALARRNLRGDPVAIAGIIEKEARIDQRRRNHPVAMRRISRGLHGLEGMTGADVDIARSQLARRYADSRFRQGRLDDAFHWAQLAARYAEESVDKTTLAAAYEVLNHVYAGSGREEPYPYGRLALQAYTELGDLRHQGWCLNNLAAQDVTAGRWDESLASFRNAADLFRRIGDTAAEGNALYNQAEILVRQCRYAEARALLPDVLRIARAVEDEELVALAQREQARAIAGSGGLDEAVALLSEARARFDTLGESDEVVTTDLVLAELLQDAGQSRQASDVLVLIDDEHRSATHQRLVGRDHVLDGRADAARSAFTTGLELAERDGDLLEQALVLAELAALAGSSGAGEDPAGRRAQETLASLGVARPG</sequence>
<dbReference type="InterPro" id="IPR027417">
    <property type="entry name" value="P-loop_NTPase"/>
</dbReference>
<evidence type="ECO:0000256" key="1">
    <source>
        <dbReference type="ARBA" id="ARBA00022741"/>
    </source>
</evidence>
<dbReference type="GO" id="GO:0005524">
    <property type="term" value="F:ATP binding"/>
    <property type="evidence" value="ECO:0007669"/>
    <property type="project" value="UniProtKB-KW"/>
</dbReference>
<dbReference type="SUPFAM" id="SSF48452">
    <property type="entry name" value="TPR-like"/>
    <property type="match status" value="1"/>
</dbReference>
<accession>A0A4Q2SJ48</accession>
<gene>
    <name evidence="5" type="ORF">EUA94_18520</name>
</gene>
<protein>
    <submittedName>
        <fullName evidence="5">Tetratricopeptide repeat protein</fullName>
    </submittedName>
</protein>
<dbReference type="SUPFAM" id="SSF52540">
    <property type="entry name" value="P-loop containing nucleoside triphosphate hydrolases"/>
    <property type="match status" value="1"/>
</dbReference>
<dbReference type="InterPro" id="IPR041664">
    <property type="entry name" value="AAA_16"/>
</dbReference>
<comment type="caution">
    <text evidence="5">The sequence shown here is derived from an EMBL/GenBank/DDBJ whole genome shotgun (WGS) entry which is preliminary data.</text>
</comment>
<dbReference type="InterPro" id="IPR001054">
    <property type="entry name" value="A/G_cyclase"/>
</dbReference>
<proteinExistence type="predicted"/>
<evidence type="ECO:0000259" key="4">
    <source>
        <dbReference type="PROSITE" id="PS50125"/>
    </source>
</evidence>
<dbReference type="GO" id="GO:0035556">
    <property type="term" value="P:intracellular signal transduction"/>
    <property type="evidence" value="ECO:0007669"/>
    <property type="project" value="InterPro"/>
</dbReference>
<dbReference type="CDD" id="cd07302">
    <property type="entry name" value="CHD"/>
    <property type="match status" value="2"/>
</dbReference>
<evidence type="ECO:0000256" key="2">
    <source>
        <dbReference type="ARBA" id="ARBA00022840"/>
    </source>
</evidence>
<dbReference type="Pfam" id="PF13191">
    <property type="entry name" value="AAA_16"/>
    <property type="match status" value="1"/>
</dbReference>
<dbReference type="InterPro" id="IPR029787">
    <property type="entry name" value="Nucleotide_cyclase"/>
</dbReference>
<feature type="domain" description="Guanylate cyclase" evidence="4">
    <location>
        <begin position="253"/>
        <end position="377"/>
    </location>
</feature>
<dbReference type="PANTHER" id="PTHR16305:SF28">
    <property type="entry name" value="GUANYLATE CYCLASE DOMAIN-CONTAINING PROTEIN"/>
    <property type="match status" value="1"/>
</dbReference>
<dbReference type="InterPro" id="IPR011990">
    <property type="entry name" value="TPR-like_helical_dom_sf"/>
</dbReference>
<dbReference type="GO" id="GO:0004016">
    <property type="term" value="F:adenylate cyclase activity"/>
    <property type="evidence" value="ECO:0007669"/>
    <property type="project" value="TreeGrafter"/>
</dbReference>
<keyword evidence="2" id="KW-0067">ATP-binding</keyword>
<dbReference type="EMBL" id="SDWV01000023">
    <property type="protein sequence ID" value="RYC05586.1"/>
    <property type="molecule type" value="Genomic_DNA"/>
</dbReference>